<organism evidence="1 2">
    <name type="scientific">Podospora fimiseda</name>
    <dbReference type="NCBI Taxonomy" id="252190"/>
    <lineage>
        <taxon>Eukaryota</taxon>
        <taxon>Fungi</taxon>
        <taxon>Dikarya</taxon>
        <taxon>Ascomycota</taxon>
        <taxon>Pezizomycotina</taxon>
        <taxon>Sordariomycetes</taxon>
        <taxon>Sordariomycetidae</taxon>
        <taxon>Sordariales</taxon>
        <taxon>Podosporaceae</taxon>
        <taxon>Podospora</taxon>
    </lineage>
</organism>
<evidence type="ECO:0000313" key="1">
    <source>
        <dbReference type="EMBL" id="KAK4224072.1"/>
    </source>
</evidence>
<evidence type="ECO:0008006" key="3">
    <source>
        <dbReference type="Google" id="ProtNLM"/>
    </source>
</evidence>
<sequence>MRLSLCYPVLDGIPYFVHPQQLVIGAPVTSNAILAVVTTISDAIRSIDESLKLIDRFSSFDDVYSKPFAHTVILQLSPDTGDGLFDDILTKFKESGCFDAVYCTITTSASVPDPIPSGPYFLVDGGLHQAYRLYEDELDSFIFGVIPDDVLNSKKYSVVPCLGPDGLRKTIVVPSRLYAKPTPDKPLADARMGIKDIFCLNGTKLTMISRPPSSSSAGAGTSLAGYDWLDFFIAGDYIKFDVVGHFGRNLDDFNYIVSHTFENIQKSFTGFSSKLLCPSKFHPLPNAKQQALNEEFIGNFENFLGVRRTPFSIAEEWEKNPPAKARGAPLFKYTEKSAFWALCYDYYHRFGEFLNDYKAKFGKDAYVSSVVQYRWDNTYLEELVVFRDWFTKFIMGPDSKTLSNAILIMPSGKPDPEYWDDPNPISGRNEVRPIASSLIGAKGSDLMLIKLATKTFRKASWPTTIQTGRYMYPLADNSRNVGLAPVTISAMRIDVGRSRR</sequence>
<name>A0AAN7GQ33_9PEZI</name>
<dbReference type="EMBL" id="MU865404">
    <property type="protein sequence ID" value="KAK4224072.1"/>
    <property type="molecule type" value="Genomic_DNA"/>
</dbReference>
<gene>
    <name evidence="1" type="ORF">QBC38DRAFT_511972</name>
</gene>
<dbReference type="SUPFAM" id="SSF75304">
    <property type="entry name" value="Amidase signature (AS) enzymes"/>
    <property type="match status" value="1"/>
</dbReference>
<accession>A0AAN7GQ33</accession>
<dbReference type="InterPro" id="IPR036928">
    <property type="entry name" value="AS_sf"/>
</dbReference>
<reference evidence="1" key="2">
    <citation type="submission" date="2023-05" db="EMBL/GenBank/DDBJ databases">
        <authorList>
            <consortium name="Lawrence Berkeley National Laboratory"/>
            <person name="Steindorff A."/>
            <person name="Hensen N."/>
            <person name="Bonometti L."/>
            <person name="Westerberg I."/>
            <person name="Brannstrom I.O."/>
            <person name="Guillou S."/>
            <person name="Cros-Aarteil S."/>
            <person name="Calhoun S."/>
            <person name="Haridas S."/>
            <person name="Kuo A."/>
            <person name="Mondo S."/>
            <person name="Pangilinan J."/>
            <person name="Riley R."/>
            <person name="Labutti K."/>
            <person name="Andreopoulos B."/>
            <person name="Lipzen A."/>
            <person name="Chen C."/>
            <person name="Yanf M."/>
            <person name="Daum C."/>
            <person name="Ng V."/>
            <person name="Clum A."/>
            <person name="Ohm R."/>
            <person name="Martin F."/>
            <person name="Silar P."/>
            <person name="Natvig D."/>
            <person name="Lalanne C."/>
            <person name="Gautier V."/>
            <person name="Ament-Velasquez S.L."/>
            <person name="Kruys A."/>
            <person name="Hutchinson M.I."/>
            <person name="Powell A.J."/>
            <person name="Barry K."/>
            <person name="Miller A.N."/>
            <person name="Grigoriev I.V."/>
            <person name="Debuchy R."/>
            <person name="Gladieux P."/>
            <person name="Thoren M.H."/>
            <person name="Johannesson H."/>
        </authorList>
    </citation>
    <scope>NUCLEOTIDE SEQUENCE</scope>
    <source>
        <strain evidence="1">CBS 990.96</strain>
    </source>
</reference>
<dbReference type="Proteomes" id="UP001301958">
    <property type="component" value="Unassembled WGS sequence"/>
</dbReference>
<reference evidence="1" key="1">
    <citation type="journal article" date="2023" name="Mol. Phylogenet. Evol.">
        <title>Genome-scale phylogeny and comparative genomics of the fungal order Sordariales.</title>
        <authorList>
            <person name="Hensen N."/>
            <person name="Bonometti L."/>
            <person name="Westerberg I."/>
            <person name="Brannstrom I.O."/>
            <person name="Guillou S."/>
            <person name="Cros-Aarteil S."/>
            <person name="Calhoun S."/>
            <person name="Haridas S."/>
            <person name="Kuo A."/>
            <person name="Mondo S."/>
            <person name="Pangilinan J."/>
            <person name="Riley R."/>
            <person name="LaButti K."/>
            <person name="Andreopoulos B."/>
            <person name="Lipzen A."/>
            <person name="Chen C."/>
            <person name="Yan M."/>
            <person name="Daum C."/>
            <person name="Ng V."/>
            <person name="Clum A."/>
            <person name="Steindorff A."/>
            <person name="Ohm R.A."/>
            <person name="Martin F."/>
            <person name="Silar P."/>
            <person name="Natvig D.O."/>
            <person name="Lalanne C."/>
            <person name="Gautier V."/>
            <person name="Ament-Velasquez S.L."/>
            <person name="Kruys A."/>
            <person name="Hutchinson M.I."/>
            <person name="Powell A.J."/>
            <person name="Barry K."/>
            <person name="Miller A.N."/>
            <person name="Grigoriev I.V."/>
            <person name="Debuchy R."/>
            <person name="Gladieux P."/>
            <person name="Hiltunen Thoren M."/>
            <person name="Johannesson H."/>
        </authorList>
    </citation>
    <scope>NUCLEOTIDE SEQUENCE</scope>
    <source>
        <strain evidence="1">CBS 990.96</strain>
    </source>
</reference>
<proteinExistence type="predicted"/>
<comment type="caution">
    <text evidence="1">The sequence shown here is derived from an EMBL/GenBank/DDBJ whole genome shotgun (WGS) entry which is preliminary data.</text>
</comment>
<dbReference type="AlphaFoldDB" id="A0AAN7GQ33"/>
<protein>
    <recommendedName>
        <fullName evidence="3">Amidase domain-containing protein</fullName>
    </recommendedName>
</protein>
<evidence type="ECO:0000313" key="2">
    <source>
        <dbReference type="Proteomes" id="UP001301958"/>
    </source>
</evidence>
<keyword evidence="2" id="KW-1185">Reference proteome</keyword>